<organism evidence="5 6">
    <name type="scientific">Fusarium longipes</name>
    <dbReference type="NCBI Taxonomy" id="694270"/>
    <lineage>
        <taxon>Eukaryota</taxon>
        <taxon>Fungi</taxon>
        <taxon>Dikarya</taxon>
        <taxon>Ascomycota</taxon>
        <taxon>Pezizomycotina</taxon>
        <taxon>Sordariomycetes</taxon>
        <taxon>Hypocreomycetidae</taxon>
        <taxon>Hypocreales</taxon>
        <taxon>Nectriaceae</taxon>
        <taxon>Fusarium</taxon>
    </lineage>
</organism>
<dbReference type="Pfam" id="PF12796">
    <property type="entry name" value="Ank_2"/>
    <property type="match status" value="1"/>
</dbReference>
<dbReference type="SMART" id="SM00248">
    <property type="entry name" value="ANK"/>
    <property type="match status" value="8"/>
</dbReference>
<dbReference type="OrthoDB" id="194358at2759"/>
<dbReference type="PANTHER" id="PTHR10039:SF5">
    <property type="entry name" value="NACHT DOMAIN-CONTAINING PROTEIN"/>
    <property type="match status" value="1"/>
</dbReference>
<proteinExistence type="predicted"/>
<evidence type="ECO:0000256" key="1">
    <source>
        <dbReference type="ARBA" id="ARBA00022737"/>
    </source>
</evidence>
<dbReference type="InterPro" id="IPR027417">
    <property type="entry name" value="P-loop_NTPase"/>
</dbReference>
<feature type="repeat" description="ANK" evidence="2">
    <location>
        <begin position="880"/>
        <end position="912"/>
    </location>
</feature>
<gene>
    <name evidence="5" type="ORF">FLONG3_9970</name>
</gene>
<dbReference type="SUPFAM" id="SSF52540">
    <property type="entry name" value="P-loop containing nucleoside triphosphate hydrolases"/>
    <property type="match status" value="2"/>
</dbReference>
<evidence type="ECO:0000256" key="2">
    <source>
        <dbReference type="PROSITE-ProRule" id="PRU00023"/>
    </source>
</evidence>
<keyword evidence="2" id="KW-0040">ANK repeat</keyword>
<protein>
    <submittedName>
        <fullName evidence="5">Ankyrin repeat</fullName>
    </submittedName>
</protein>
<dbReference type="PANTHER" id="PTHR10039">
    <property type="entry name" value="AMELOGENIN"/>
    <property type="match status" value="1"/>
</dbReference>
<evidence type="ECO:0000313" key="5">
    <source>
        <dbReference type="EMBL" id="RGP63215.1"/>
    </source>
</evidence>
<dbReference type="STRING" id="694270.A0A395RSX5"/>
<feature type="domain" description="Nephrocystin 3-like N-terminal" evidence="4">
    <location>
        <begin position="337"/>
        <end position="518"/>
    </location>
</feature>
<dbReference type="InterPro" id="IPR036770">
    <property type="entry name" value="Ankyrin_rpt-contain_sf"/>
</dbReference>
<evidence type="ECO:0000256" key="3">
    <source>
        <dbReference type="SAM" id="Phobius"/>
    </source>
</evidence>
<dbReference type="InterPro" id="IPR002110">
    <property type="entry name" value="Ankyrin_rpt"/>
</dbReference>
<dbReference type="InterPro" id="IPR056884">
    <property type="entry name" value="NPHP3-like_N"/>
</dbReference>
<dbReference type="PROSITE" id="PS50088">
    <property type="entry name" value="ANK_REPEAT"/>
    <property type="match status" value="2"/>
</dbReference>
<name>A0A395RSX5_9HYPO</name>
<evidence type="ECO:0000313" key="6">
    <source>
        <dbReference type="Proteomes" id="UP000266234"/>
    </source>
</evidence>
<reference evidence="5 6" key="1">
    <citation type="journal article" date="2018" name="PLoS Pathog.">
        <title>Evolution of structural diversity of trichothecenes, a family of toxins produced by plant pathogenic and entomopathogenic fungi.</title>
        <authorList>
            <person name="Proctor R.H."/>
            <person name="McCormick S.P."/>
            <person name="Kim H.S."/>
            <person name="Cardoza R.E."/>
            <person name="Stanley A.M."/>
            <person name="Lindo L."/>
            <person name="Kelly A."/>
            <person name="Brown D.W."/>
            <person name="Lee T."/>
            <person name="Vaughan M.M."/>
            <person name="Alexander N.J."/>
            <person name="Busman M."/>
            <person name="Gutierrez S."/>
        </authorList>
    </citation>
    <scope>NUCLEOTIDE SEQUENCE [LARGE SCALE GENOMIC DNA]</scope>
    <source>
        <strain evidence="5 6">NRRL 20695</strain>
    </source>
</reference>
<keyword evidence="3" id="KW-1133">Transmembrane helix</keyword>
<keyword evidence="3" id="KW-0812">Transmembrane</keyword>
<feature type="repeat" description="ANK" evidence="2">
    <location>
        <begin position="913"/>
        <end position="945"/>
    </location>
</feature>
<dbReference type="Gene3D" id="3.40.50.300">
    <property type="entry name" value="P-loop containing nucleotide triphosphate hydrolases"/>
    <property type="match status" value="1"/>
</dbReference>
<keyword evidence="6" id="KW-1185">Reference proteome</keyword>
<keyword evidence="3" id="KW-0472">Membrane</keyword>
<dbReference type="Gene3D" id="1.25.40.20">
    <property type="entry name" value="Ankyrin repeat-containing domain"/>
    <property type="match status" value="2"/>
</dbReference>
<dbReference type="Pfam" id="PF24883">
    <property type="entry name" value="NPHP3_N"/>
    <property type="match status" value="1"/>
</dbReference>
<dbReference type="EMBL" id="PXOG01000275">
    <property type="protein sequence ID" value="RGP63215.1"/>
    <property type="molecule type" value="Genomic_DNA"/>
</dbReference>
<evidence type="ECO:0000259" key="4">
    <source>
        <dbReference type="Pfam" id="PF24883"/>
    </source>
</evidence>
<sequence length="1372" mass="155628">MGQDRRFGLCQVYPDPKEHEATAEKKVDIIFMHGLDAESPKTWIALKNEDDPASEEVNWLCDKHMLPSSMPHARILTYDWNANYDTTASSDKFLGHADTLLDRVYALVRATDRYHPRGPKYRQVLDFTVGVAFLGTPFLGSWETGYSVADLRVAVAVESGGEYNRELMEYLRQGTTEFPSPLDDLVQRFSEMVHHEDFKFGKVCFYETRHTNFSAYRKKLPKSYADQLDANGHGIVVAKNSACLQGVEGVALDVRHNMLHKFNSPKNDGFRRLISRLKGFVEKAQYILDINGYSDFVPGADRRLREKEERRYRCLKALYFDGIDYEPGKIREPSETACQWPLKDPSYSDWHKGRGILWILGNPGSGKSTLIKHALHSCRENVPAGSPHVLSFFFHNQGKLLQHTTEGLLRALLYQLLEKFPEQTSTFVEEFDTRIAKSLDGPVWRTSDLMRHLESCLEKVVERFGLRVFVDALDECRVEEEEGDDETQEIRELIQNLQEVEQRFNSSPQKLSICFACRHYPNLARPGVDSHIIAEQSNREDIEQFVHQELGREITLDENKALRQSLEKEIVHSADGNFLWDTLVTARAVSMYRSGKPELLGEVQKIPRNITQIYESTINKLVKENPAMSLRFFQWVCFAKTPLRIQELRWAINIVPHPFYKTYKDIPGSFWGETDQEMEKLVRTLSGGLAKVGNSKRVVFIHFSDRHYLRQLLNPNDAQELRGGYPQRHRPVNYTEELEEWLVIDEVVSCSFGPSLPSYGRDFFFYFLGHWHDHALQSLENGSEYAVNKCLDNFFSRGQNSFLHFLNLVQSPLLIAAGLPNPIILSVILSKDTEHYFPLNFASLEENVTALMVASDKGYEDNVRVLLQQEGIQVDIKDSKGQTALMMAVGSKNKQIVELLINQDANINLQDLDGMTALVHSVRNDLQEITELLLQRGANTCVEDFKGLTAFDYAIDRGNTQLCRHVLERLTEQERPGFVGRKRMAAACKNGHTDIIRLFLQNGVKTGIPESQLESKFPFSESALGVTIAADQRAVLELLLDHESTYAGLPVWKTNLLCESVRKCAMECIMSLIIHYGWEIDEVDTNGDMPIHVAIKEGWASDQTLSSLCKIIKTLISLDWSPQGVIVNALNSQSQSPLMLAIGYCGTDCLVKQVLADDRVDINTQGPTGTPLWCSVVRKRHAVTECLLSYPRIDPNLGLSNGVTPLQAAIVQSDTKSASLLLDHKSIRVTEEDRSLLAALQAASDEEVLKILDGFINGTEHLYRYWTVELMDGRRAALDEIQTLVETWSPVGEQCFSEVQQRSVANQSEGDTIHPAINFLRLLLDKCDNGWCTIEKAKMDESHRASTPAVLLACLIFVFCIYAASMYPFQKN</sequence>
<dbReference type="PROSITE" id="PS50297">
    <property type="entry name" value="ANK_REP_REGION"/>
    <property type="match status" value="2"/>
</dbReference>
<feature type="transmembrane region" description="Helical" evidence="3">
    <location>
        <begin position="1349"/>
        <end position="1369"/>
    </location>
</feature>
<dbReference type="Proteomes" id="UP000266234">
    <property type="component" value="Unassembled WGS sequence"/>
</dbReference>
<comment type="caution">
    <text evidence="5">The sequence shown here is derived from an EMBL/GenBank/DDBJ whole genome shotgun (WGS) entry which is preliminary data.</text>
</comment>
<accession>A0A395RSX5</accession>
<dbReference type="SUPFAM" id="SSF48403">
    <property type="entry name" value="Ankyrin repeat"/>
    <property type="match status" value="1"/>
</dbReference>
<keyword evidence="1" id="KW-0677">Repeat</keyword>